<evidence type="ECO:0000256" key="10">
    <source>
        <dbReference type="HAMAP-Rule" id="MF_00315"/>
    </source>
</evidence>
<dbReference type="GO" id="GO:0019288">
    <property type="term" value="P:isopentenyl diphosphate biosynthetic process, methylerythritol 4-phosphate pathway"/>
    <property type="evidence" value="ECO:0007669"/>
    <property type="project" value="TreeGrafter"/>
</dbReference>
<proteinExistence type="inferred from homology"/>
<dbReference type="SMART" id="SM00861">
    <property type="entry name" value="Transket_pyr"/>
    <property type="match status" value="1"/>
</dbReference>
<evidence type="ECO:0000256" key="8">
    <source>
        <dbReference type="ARBA" id="ARBA00023052"/>
    </source>
</evidence>
<gene>
    <name evidence="12" type="primary">dxs1</name>
    <name evidence="10" type="synonym">dxs</name>
    <name evidence="12" type="ORF">bsdcttw_35580</name>
</gene>
<dbReference type="HAMAP" id="MF_00315">
    <property type="entry name" value="DXP_synth"/>
    <property type="match status" value="1"/>
</dbReference>
<name>A0A7I8DS19_9FIRM</name>
<dbReference type="GO" id="GO:0008661">
    <property type="term" value="F:1-deoxy-D-xylulose-5-phosphate synthase activity"/>
    <property type="evidence" value="ECO:0007669"/>
    <property type="project" value="UniProtKB-UniRule"/>
</dbReference>
<protein>
    <recommendedName>
        <fullName evidence="10">1-deoxy-D-xylulose-5-phosphate synthase</fullName>
        <ecNumber evidence="10">2.2.1.7</ecNumber>
    </recommendedName>
    <alternativeName>
        <fullName evidence="10">1-deoxyxylulose-5-phosphate synthase</fullName>
        <shortName evidence="10">DXP synthase</shortName>
        <shortName evidence="10">DXPS</shortName>
    </alternativeName>
</protein>
<comment type="subunit">
    <text evidence="3 10">Homodimer.</text>
</comment>
<accession>A0A7I8DS19</accession>
<feature type="binding site" evidence="10">
    <location>
        <position position="74"/>
    </location>
    <ligand>
        <name>thiamine diphosphate</name>
        <dbReference type="ChEBI" id="CHEBI:58937"/>
    </ligand>
</feature>
<keyword evidence="8 10" id="KW-0786">Thiamine pyrophosphate</keyword>
<evidence type="ECO:0000256" key="6">
    <source>
        <dbReference type="ARBA" id="ARBA00022842"/>
    </source>
</evidence>
<feature type="domain" description="Transketolase-like pyrimidine-binding" evidence="11">
    <location>
        <begin position="316"/>
        <end position="480"/>
    </location>
</feature>
<dbReference type="EMBL" id="AP023368">
    <property type="protein sequence ID" value="BCK00518.1"/>
    <property type="molecule type" value="Genomic_DNA"/>
</dbReference>
<dbReference type="NCBIfam" id="TIGR00204">
    <property type="entry name" value="dxs"/>
    <property type="match status" value="1"/>
</dbReference>
<reference evidence="12 13" key="2">
    <citation type="submission" date="2020-08" db="EMBL/GenBank/DDBJ databases">
        <authorList>
            <person name="Ueki A."/>
            <person name="Tonouchi A."/>
        </authorList>
    </citation>
    <scope>NUCLEOTIDE SEQUENCE [LARGE SCALE GENOMIC DNA]</scope>
    <source>
        <strain evidence="12 13">CTTW</strain>
    </source>
</reference>
<dbReference type="Pfam" id="PF02779">
    <property type="entry name" value="Transket_pyr"/>
    <property type="match status" value="1"/>
</dbReference>
<dbReference type="InterPro" id="IPR033248">
    <property type="entry name" value="Transketolase_C"/>
</dbReference>
<evidence type="ECO:0000313" key="12">
    <source>
        <dbReference type="EMBL" id="BCK00518.1"/>
    </source>
</evidence>
<dbReference type="InterPro" id="IPR020826">
    <property type="entry name" value="Transketolase_BS"/>
</dbReference>
<dbReference type="InterPro" id="IPR009014">
    <property type="entry name" value="Transketo_C/PFOR_II"/>
</dbReference>
<keyword evidence="9 10" id="KW-0414">Isoprene biosynthesis</keyword>
<evidence type="ECO:0000256" key="1">
    <source>
        <dbReference type="ARBA" id="ARBA00004980"/>
    </source>
</evidence>
<dbReference type="Proteomes" id="UP000515703">
    <property type="component" value="Chromosome"/>
</dbReference>
<dbReference type="Gene3D" id="3.40.50.920">
    <property type="match status" value="1"/>
</dbReference>
<dbReference type="Gene3D" id="3.40.50.970">
    <property type="match status" value="2"/>
</dbReference>
<keyword evidence="7 10" id="KW-0784">Thiamine biosynthesis</keyword>
<evidence type="ECO:0000313" key="13">
    <source>
        <dbReference type="Proteomes" id="UP000515703"/>
    </source>
</evidence>
<keyword evidence="4 10" id="KW-0808">Transferase</keyword>
<dbReference type="GO" id="GO:0016114">
    <property type="term" value="P:terpenoid biosynthetic process"/>
    <property type="evidence" value="ECO:0007669"/>
    <property type="project" value="UniProtKB-UniRule"/>
</dbReference>
<comment type="function">
    <text evidence="10">Catalyzes the acyloin condensation reaction between C atoms 2 and 3 of pyruvate and glyceraldehyde 3-phosphate to yield 1-deoxy-D-xylulose-5-phosphate (DXP).</text>
</comment>
<organism evidence="12 13">
    <name type="scientific">Anaerocolumna chitinilytica</name>
    <dbReference type="NCBI Taxonomy" id="1727145"/>
    <lineage>
        <taxon>Bacteria</taxon>
        <taxon>Bacillati</taxon>
        <taxon>Bacillota</taxon>
        <taxon>Clostridia</taxon>
        <taxon>Lachnospirales</taxon>
        <taxon>Lachnospiraceae</taxon>
        <taxon>Anaerocolumna</taxon>
    </lineage>
</organism>
<dbReference type="Pfam" id="PF02780">
    <property type="entry name" value="Transketolase_C"/>
    <property type="match status" value="1"/>
</dbReference>
<comment type="catalytic activity">
    <reaction evidence="10">
        <text>D-glyceraldehyde 3-phosphate + pyruvate + H(+) = 1-deoxy-D-xylulose 5-phosphate + CO2</text>
        <dbReference type="Rhea" id="RHEA:12605"/>
        <dbReference type="ChEBI" id="CHEBI:15361"/>
        <dbReference type="ChEBI" id="CHEBI:15378"/>
        <dbReference type="ChEBI" id="CHEBI:16526"/>
        <dbReference type="ChEBI" id="CHEBI:57792"/>
        <dbReference type="ChEBI" id="CHEBI:59776"/>
        <dbReference type="EC" id="2.2.1.7"/>
    </reaction>
</comment>
<dbReference type="GO" id="GO:0005829">
    <property type="term" value="C:cytosol"/>
    <property type="evidence" value="ECO:0007669"/>
    <property type="project" value="TreeGrafter"/>
</dbReference>
<dbReference type="InterPro" id="IPR005475">
    <property type="entry name" value="Transketolase-like_Pyr-bd"/>
</dbReference>
<dbReference type="PANTHER" id="PTHR43322:SF5">
    <property type="entry name" value="1-DEOXY-D-XYLULOSE-5-PHOSPHATE SYNTHASE, CHLOROPLASTIC"/>
    <property type="match status" value="1"/>
</dbReference>
<dbReference type="InterPro" id="IPR005477">
    <property type="entry name" value="Dxylulose-5-P_synthase"/>
</dbReference>
<sequence>MAGILDLVNEANDIKKIKPSDYKALADEIREFLIGNISKTGGHLASNLGTVELTMALHLYLDFPADKLVWDVGHQAYTHKLLTGRKKEFSSLRTYEGLSGFPKRKESDCDSLDTGHSSTSLSAAMGMVQARDIRGGKEKIVAVIGDGALSGGMAFEALNNAAELKSNLIIILNDNKMSISENVGGMANYLGKLRTGDKYINLKQTVEKALNNVPGIGHIIADKVRKSKDSLKRLVIPGMLFEDMGLTYIGPIDGHNLNELSTALLSASKAKKAVLIHVITKKGRGYKPAEKNPSYFHGVDAFDIKTGKNSKVKKGITYTEIFSDTILELGEKYDNLTAITAAMPSGTGLNKFKQKYPERFFDVGIAEEHAVTFAAGLALGGMKPVVAVYSTFLQRAYDQIVHDVALSSLPVIFAVDRAGIVGNDGETHQGIFDVAFLSHIPNLTVMAPKNGAELKQMLIFAYEQNGPVAIRYPRGKAYEGLADHNEPIVYGKSEIIFQSNIDGKKKNAHKNRILLLAAGSMVETGVEIRDILTREGREVTLVNIRFIAPMDTELLTDMAASHGIWVTLEENIKHGGYGEGVAAYLFEKNLRNIKLLNISLPNQFIEQGDVNVLKDKLGFDAVSLTNRIKEFASEI</sequence>
<evidence type="ECO:0000256" key="7">
    <source>
        <dbReference type="ARBA" id="ARBA00022977"/>
    </source>
</evidence>
<dbReference type="AlphaFoldDB" id="A0A7I8DS19"/>
<dbReference type="FunFam" id="3.40.50.970:FF:000005">
    <property type="entry name" value="1-deoxy-D-xylulose-5-phosphate synthase"/>
    <property type="match status" value="1"/>
</dbReference>
<dbReference type="SUPFAM" id="SSF52518">
    <property type="entry name" value="Thiamin diphosphate-binding fold (THDP-binding)"/>
    <property type="match status" value="1"/>
</dbReference>
<dbReference type="GO" id="GO:0009228">
    <property type="term" value="P:thiamine biosynthetic process"/>
    <property type="evidence" value="ECO:0007669"/>
    <property type="project" value="UniProtKB-UniRule"/>
</dbReference>
<dbReference type="UniPathway" id="UPA00064">
    <property type="reaction ID" value="UER00091"/>
</dbReference>
<dbReference type="CDD" id="cd02007">
    <property type="entry name" value="TPP_DXS"/>
    <property type="match status" value="1"/>
</dbReference>
<evidence type="ECO:0000256" key="2">
    <source>
        <dbReference type="ARBA" id="ARBA00011081"/>
    </source>
</evidence>
<evidence type="ECO:0000259" key="11">
    <source>
        <dbReference type="SMART" id="SM00861"/>
    </source>
</evidence>
<comment type="pathway">
    <text evidence="1 10">Metabolic intermediate biosynthesis; 1-deoxy-D-xylulose 5-phosphate biosynthesis; 1-deoxy-D-xylulose 5-phosphate from D-glyceraldehyde 3-phosphate and pyruvate: step 1/1.</text>
</comment>
<evidence type="ECO:0000256" key="3">
    <source>
        <dbReference type="ARBA" id="ARBA00011738"/>
    </source>
</evidence>
<dbReference type="SUPFAM" id="SSF52922">
    <property type="entry name" value="TK C-terminal domain-like"/>
    <property type="match status" value="1"/>
</dbReference>
<dbReference type="CDD" id="cd07033">
    <property type="entry name" value="TPP_PYR_DXS_TK_like"/>
    <property type="match status" value="1"/>
</dbReference>
<feature type="binding site" evidence="10">
    <location>
        <position position="367"/>
    </location>
    <ligand>
        <name>thiamine diphosphate</name>
        <dbReference type="ChEBI" id="CHEBI:58937"/>
    </ligand>
</feature>
<dbReference type="PROSITE" id="PS00802">
    <property type="entry name" value="TRANSKETOLASE_2"/>
    <property type="match status" value="1"/>
</dbReference>
<feature type="binding site" evidence="10">
    <location>
        <position position="175"/>
    </location>
    <ligand>
        <name>thiamine diphosphate</name>
        <dbReference type="ChEBI" id="CHEBI:58937"/>
    </ligand>
</feature>
<dbReference type="GO" id="GO:0000287">
    <property type="term" value="F:magnesium ion binding"/>
    <property type="evidence" value="ECO:0007669"/>
    <property type="project" value="UniProtKB-UniRule"/>
</dbReference>
<dbReference type="Pfam" id="PF13292">
    <property type="entry name" value="DXP_synthase_N"/>
    <property type="match status" value="1"/>
</dbReference>
<dbReference type="PANTHER" id="PTHR43322">
    <property type="entry name" value="1-D-DEOXYXYLULOSE 5-PHOSPHATE SYNTHASE-RELATED"/>
    <property type="match status" value="1"/>
</dbReference>
<feature type="binding site" evidence="10">
    <location>
        <position position="146"/>
    </location>
    <ligand>
        <name>Mg(2+)</name>
        <dbReference type="ChEBI" id="CHEBI:18420"/>
    </ligand>
</feature>
<dbReference type="GO" id="GO:0030976">
    <property type="term" value="F:thiamine pyrophosphate binding"/>
    <property type="evidence" value="ECO:0007669"/>
    <property type="project" value="UniProtKB-UniRule"/>
</dbReference>
<comment type="cofactor">
    <cofactor evidence="10">
        <name>Mg(2+)</name>
        <dbReference type="ChEBI" id="CHEBI:18420"/>
    </cofactor>
    <text evidence="10">Binds 1 Mg(2+) ion per subunit.</text>
</comment>
<feature type="binding site" evidence="10">
    <location>
        <position position="175"/>
    </location>
    <ligand>
        <name>Mg(2+)</name>
        <dbReference type="ChEBI" id="CHEBI:18420"/>
    </ligand>
</feature>
<feature type="binding site" evidence="10">
    <location>
        <position position="286"/>
    </location>
    <ligand>
        <name>thiamine diphosphate</name>
        <dbReference type="ChEBI" id="CHEBI:58937"/>
    </ligand>
</feature>
<evidence type="ECO:0000256" key="4">
    <source>
        <dbReference type="ARBA" id="ARBA00022679"/>
    </source>
</evidence>
<dbReference type="KEGG" id="acht:bsdcttw_35580"/>
<comment type="cofactor">
    <cofactor evidence="10">
        <name>thiamine diphosphate</name>
        <dbReference type="ChEBI" id="CHEBI:58937"/>
    </cofactor>
    <text evidence="10">Binds 1 thiamine pyrophosphate per subunit.</text>
</comment>
<feature type="binding site" evidence="10">
    <location>
        <begin position="147"/>
        <end position="148"/>
    </location>
    <ligand>
        <name>thiamine diphosphate</name>
        <dbReference type="ChEBI" id="CHEBI:58937"/>
    </ligand>
</feature>
<reference evidence="12 13" key="1">
    <citation type="submission" date="2020-08" db="EMBL/GenBank/DDBJ databases">
        <title>Draft genome sequencing of an Anaerocolumna strain isolated from anoxic soil subjected to BSD treatment.</title>
        <authorList>
            <person name="Uek A."/>
            <person name="Tonouchi A."/>
        </authorList>
    </citation>
    <scope>NUCLEOTIDE SEQUENCE [LARGE SCALE GENOMIC DNA]</scope>
    <source>
        <strain evidence="12 13">CTTW</strain>
    </source>
</reference>
<evidence type="ECO:0000256" key="5">
    <source>
        <dbReference type="ARBA" id="ARBA00022723"/>
    </source>
</evidence>
<keyword evidence="13" id="KW-1185">Reference proteome</keyword>
<keyword evidence="5 10" id="KW-0479">Metal-binding</keyword>
<keyword evidence="6 10" id="KW-0460">Magnesium</keyword>
<feature type="binding site" evidence="10">
    <location>
        <begin position="115"/>
        <end position="117"/>
    </location>
    <ligand>
        <name>thiamine diphosphate</name>
        <dbReference type="ChEBI" id="CHEBI:58937"/>
    </ligand>
</feature>
<evidence type="ECO:0000256" key="9">
    <source>
        <dbReference type="ARBA" id="ARBA00023229"/>
    </source>
</evidence>
<dbReference type="RefSeq" id="WP_185256180.1">
    <property type="nucleotide sequence ID" value="NZ_AP023368.1"/>
</dbReference>
<dbReference type="EC" id="2.2.1.7" evidence="10"/>
<dbReference type="InterPro" id="IPR029061">
    <property type="entry name" value="THDP-binding"/>
</dbReference>
<dbReference type="NCBIfam" id="NF003933">
    <property type="entry name" value="PRK05444.2-2"/>
    <property type="match status" value="1"/>
</dbReference>
<comment type="similarity">
    <text evidence="2 10">Belongs to the transketolase family. DXPS subfamily.</text>
</comment>